<proteinExistence type="inferred from homology"/>
<comment type="caution">
    <text evidence="7">The sequence shown here is derived from an EMBL/GenBank/DDBJ whole genome shotgun (WGS) entry which is preliminary data.</text>
</comment>
<dbReference type="InterPro" id="IPR043504">
    <property type="entry name" value="Peptidase_S1_PA_chymotrypsin"/>
</dbReference>
<evidence type="ECO:0000259" key="6">
    <source>
        <dbReference type="PROSITE" id="PS50106"/>
    </source>
</evidence>
<dbReference type="Gene3D" id="2.40.10.10">
    <property type="entry name" value="Trypsin-like serine proteases"/>
    <property type="match status" value="2"/>
</dbReference>
<evidence type="ECO:0000313" key="7">
    <source>
        <dbReference type="EMBL" id="HFX13827.1"/>
    </source>
</evidence>
<accession>A0A7C3MKG5</accession>
<dbReference type="Gene3D" id="2.30.42.10">
    <property type="match status" value="1"/>
</dbReference>
<dbReference type="InterPro" id="IPR051201">
    <property type="entry name" value="Chloro_Bact_Ser_Proteases"/>
</dbReference>
<dbReference type="SUPFAM" id="SSF50494">
    <property type="entry name" value="Trypsin-like serine proteases"/>
    <property type="match status" value="1"/>
</dbReference>
<keyword evidence="2" id="KW-0645">Protease</keyword>
<dbReference type="PANTHER" id="PTHR43343">
    <property type="entry name" value="PEPTIDASE S12"/>
    <property type="match status" value="1"/>
</dbReference>
<feature type="domain" description="PDZ" evidence="6">
    <location>
        <begin position="280"/>
        <end position="329"/>
    </location>
</feature>
<dbReference type="InterPro" id="IPR001478">
    <property type="entry name" value="PDZ"/>
</dbReference>
<dbReference type="SUPFAM" id="SSF50156">
    <property type="entry name" value="PDZ domain-like"/>
    <property type="match status" value="1"/>
</dbReference>
<evidence type="ECO:0000256" key="4">
    <source>
        <dbReference type="ARBA" id="ARBA00022825"/>
    </source>
</evidence>
<evidence type="ECO:0000256" key="5">
    <source>
        <dbReference type="SAM" id="Phobius"/>
    </source>
</evidence>
<keyword evidence="5" id="KW-1133">Transmembrane helix</keyword>
<name>A0A7C3MKG5_DICTH</name>
<keyword evidence="3" id="KW-0378">Hydrolase</keyword>
<dbReference type="FunFam" id="2.40.10.10:FF:000001">
    <property type="entry name" value="Periplasmic serine protease DegS"/>
    <property type="match status" value="1"/>
</dbReference>
<keyword evidence="5" id="KW-0472">Membrane</keyword>
<dbReference type="EMBL" id="DTIN01000025">
    <property type="protein sequence ID" value="HFX13827.1"/>
    <property type="molecule type" value="Genomic_DNA"/>
</dbReference>
<dbReference type="AlphaFoldDB" id="A0A7C3MKG5"/>
<protein>
    <submittedName>
        <fullName evidence="7">PDZ domain-containing protein</fullName>
    </submittedName>
</protein>
<dbReference type="PROSITE" id="PS50106">
    <property type="entry name" value="PDZ"/>
    <property type="match status" value="1"/>
</dbReference>
<keyword evidence="4" id="KW-0720">Serine protease</keyword>
<gene>
    <name evidence="7" type="ORF">ENW00_06705</name>
</gene>
<dbReference type="InterPro" id="IPR001940">
    <property type="entry name" value="Peptidase_S1C"/>
</dbReference>
<dbReference type="PANTHER" id="PTHR43343:SF3">
    <property type="entry name" value="PROTEASE DO-LIKE 8, CHLOROPLASTIC"/>
    <property type="match status" value="1"/>
</dbReference>
<dbReference type="Pfam" id="PF13365">
    <property type="entry name" value="Trypsin_2"/>
    <property type="match status" value="1"/>
</dbReference>
<keyword evidence="5" id="KW-0812">Transmembrane</keyword>
<evidence type="ECO:0000256" key="3">
    <source>
        <dbReference type="ARBA" id="ARBA00022801"/>
    </source>
</evidence>
<evidence type="ECO:0000256" key="1">
    <source>
        <dbReference type="ARBA" id="ARBA00010541"/>
    </source>
</evidence>
<dbReference type="GO" id="GO:0006508">
    <property type="term" value="P:proteolysis"/>
    <property type="evidence" value="ECO:0007669"/>
    <property type="project" value="UniProtKB-KW"/>
</dbReference>
<dbReference type="Pfam" id="PF13180">
    <property type="entry name" value="PDZ_2"/>
    <property type="match status" value="1"/>
</dbReference>
<dbReference type="PRINTS" id="PR00834">
    <property type="entry name" value="PROTEASES2C"/>
</dbReference>
<comment type="similarity">
    <text evidence="1">Belongs to the peptidase S1C family.</text>
</comment>
<sequence length="389" mass="41926">MRRERGIWQVILIIFILGAIIGGLIGTVGGYYLVSNKNKTSSTEISNNILPTQEVYVPSALGSFEKDVVAIVKKTMPAVVNISTITLVEDFFFGVYPQSGVGSGFVIDPKGYILTNYHVVEGARKIEVTLSEGKKYTGKVIGYDKRSDLAVIKIDAENLPYLPLGDSDKLEPGQFAIAIGNPYGLNRTVTLGIVSALNRTIIEPNGVRLENLIQTDAAINPGNSGGPLINIKGEVIGINTAIKSDAQGIGFAIPINKAKQIANKLIKEGKITYPWIGIRGYAITSDMLDYIKFPVNKGVVIAEVVPGSPADKAGLKGGNRVIYVDGTQIIVGGDIITKIDGKSVDSMEELRSEIQKRKVGDVVEITYIRNGKEYTVKIKLEAMPEDISG</sequence>
<dbReference type="InterPro" id="IPR009003">
    <property type="entry name" value="Peptidase_S1_PA"/>
</dbReference>
<organism evidence="7">
    <name type="scientific">Dictyoglomus thermophilum</name>
    <dbReference type="NCBI Taxonomy" id="14"/>
    <lineage>
        <taxon>Bacteria</taxon>
        <taxon>Pseudomonadati</taxon>
        <taxon>Dictyoglomota</taxon>
        <taxon>Dictyoglomia</taxon>
        <taxon>Dictyoglomales</taxon>
        <taxon>Dictyoglomaceae</taxon>
        <taxon>Dictyoglomus</taxon>
    </lineage>
</organism>
<dbReference type="GO" id="GO:0004252">
    <property type="term" value="F:serine-type endopeptidase activity"/>
    <property type="evidence" value="ECO:0007669"/>
    <property type="project" value="InterPro"/>
</dbReference>
<feature type="transmembrane region" description="Helical" evidence="5">
    <location>
        <begin position="7"/>
        <end position="34"/>
    </location>
</feature>
<evidence type="ECO:0000256" key="2">
    <source>
        <dbReference type="ARBA" id="ARBA00022670"/>
    </source>
</evidence>
<dbReference type="SMART" id="SM00228">
    <property type="entry name" value="PDZ"/>
    <property type="match status" value="1"/>
</dbReference>
<dbReference type="InterPro" id="IPR036034">
    <property type="entry name" value="PDZ_sf"/>
</dbReference>
<reference evidence="7" key="1">
    <citation type="journal article" date="2020" name="mSystems">
        <title>Genome- and Community-Level Interaction Insights into Carbon Utilization and Element Cycling Functions of Hydrothermarchaeota in Hydrothermal Sediment.</title>
        <authorList>
            <person name="Zhou Z."/>
            <person name="Liu Y."/>
            <person name="Xu W."/>
            <person name="Pan J."/>
            <person name="Luo Z.H."/>
            <person name="Li M."/>
        </authorList>
    </citation>
    <scope>NUCLEOTIDE SEQUENCE [LARGE SCALE GENOMIC DNA]</scope>
    <source>
        <strain evidence="7">SpSt-81</strain>
    </source>
</reference>